<keyword evidence="9" id="KW-0472">Membrane</keyword>
<dbReference type="KEGG" id="tact:SG35_018170"/>
<reference evidence="12 13" key="1">
    <citation type="journal article" date="2015" name="Genome Announc.">
        <title>Draft Genome Sequences of Marine Isolates of Thalassomonas viridans and Thalassomonas actiniarum.</title>
        <authorList>
            <person name="Olonade I."/>
            <person name="van Zyl L.J."/>
            <person name="Trindade M."/>
        </authorList>
    </citation>
    <scope>NUCLEOTIDE SEQUENCE [LARGE SCALE GENOMIC DNA]</scope>
    <source>
        <strain evidence="12 13">A5K-106</strain>
    </source>
</reference>
<feature type="chain" id="PRO_5042161953" evidence="10">
    <location>
        <begin position="24"/>
        <end position="369"/>
    </location>
</feature>
<dbReference type="InterPro" id="IPR037682">
    <property type="entry name" value="TonB_C"/>
</dbReference>
<dbReference type="Gene3D" id="3.30.1150.10">
    <property type="match status" value="1"/>
</dbReference>
<keyword evidence="4" id="KW-1003">Cell membrane</keyword>
<dbReference type="NCBIfam" id="TIGR01352">
    <property type="entry name" value="tonB_Cterm"/>
    <property type="match status" value="1"/>
</dbReference>
<evidence type="ECO:0000256" key="5">
    <source>
        <dbReference type="ARBA" id="ARBA00022519"/>
    </source>
</evidence>
<dbReference type="RefSeq" id="WP_053043452.1">
    <property type="nucleotide sequence ID" value="NZ_CP059735.1"/>
</dbReference>
<evidence type="ECO:0000313" key="13">
    <source>
        <dbReference type="Proteomes" id="UP000032568"/>
    </source>
</evidence>
<reference evidence="12 13" key="2">
    <citation type="journal article" date="2022" name="Mar. Drugs">
        <title>Bioassay-Guided Fractionation Leads to the Detection of Cholic Acid Generated by the Rare Thalassomonas sp.</title>
        <authorList>
            <person name="Pheiffer F."/>
            <person name="Schneider Y.K."/>
            <person name="Hansen E.H."/>
            <person name="Andersen J.H."/>
            <person name="Isaksson J."/>
            <person name="Busche T."/>
            <person name="R C."/>
            <person name="Kalinowski J."/>
            <person name="Zyl L.V."/>
            <person name="Trindade M."/>
        </authorList>
    </citation>
    <scope>NUCLEOTIDE SEQUENCE [LARGE SCALE GENOMIC DNA]</scope>
    <source>
        <strain evidence="12 13">A5K-106</strain>
    </source>
</reference>
<evidence type="ECO:0000256" key="3">
    <source>
        <dbReference type="ARBA" id="ARBA00022448"/>
    </source>
</evidence>
<protein>
    <submittedName>
        <fullName evidence="12">Energy transducer TonB</fullName>
    </submittedName>
</protein>
<accession>A0AAE9YMI8</accession>
<dbReference type="GO" id="GO:0055085">
    <property type="term" value="P:transmembrane transport"/>
    <property type="evidence" value="ECO:0007669"/>
    <property type="project" value="InterPro"/>
</dbReference>
<evidence type="ECO:0000256" key="8">
    <source>
        <dbReference type="ARBA" id="ARBA00022989"/>
    </source>
</evidence>
<keyword evidence="5" id="KW-0997">Cell inner membrane</keyword>
<dbReference type="PROSITE" id="PS52015">
    <property type="entry name" value="TONB_CTD"/>
    <property type="match status" value="1"/>
</dbReference>
<keyword evidence="13" id="KW-1185">Reference proteome</keyword>
<evidence type="ECO:0000256" key="7">
    <source>
        <dbReference type="ARBA" id="ARBA00022927"/>
    </source>
</evidence>
<dbReference type="PANTHER" id="PTHR33446">
    <property type="entry name" value="PROTEIN TONB-RELATED"/>
    <property type="match status" value="1"/>
</dbReference>
<dbReference type="SUPFAM" id="SSF74653">
    <property type="entry name" value="TolA/TonB C-terminal domain"/>
    <property type="match status" value="1"/>
</dbReference>
<gene>
    <name evidence="12" type="ORF">SG35_018170</name>
</gene>
<comment type="similarity">
    <text evidence="2">Belongs to the TonB family.</text>
</comment>
<keyword evidence="6" id="KW-0812">Transmembrane</keyword>
<dbReference type="InterPro" id="IPR006260">
    <property type="entry name" value="TonB/TolA_C"/>
</dbReference>
<name>A0AAE9YMI8_9GAMM</name>
<evidence type="ECO:0000256" key="4">
    <source>
        <dbReference type="ARBA" id="ARBA00022475"/>
    </source>
</evidence>
<evidence type="ECO:0000256" key="2">
    <source>
        <dbReference type="ARBA" id="ARBA00006555"/>
    </source>
</evidence>
<feature type="signal peptide" evidence="10">
    <location>
        <begin position="1"/>
        <end position="23"/>
    </location>
</feature>
<dbReference type="EMBL" id="CP059735">
    <property type="protein sequence ID" value="WDD97258.1"/>
    <property type="molecule type" value="Genomic_DNA"/>
</dbReference>
<dbReference type="Proteomes" id="UP000032568">
    <property type="component" value="Chromosome"/>
</dbReference>
<dbReference type="GO" id="GO:0015031">
    <property type="term" value="P:protein transport"/>
    <property type="evidence" value="ECO:0007669"/>
    <property type="project" value="UniProtKB-KW"/>
</dbReference>
<keyword evidence="7" id="KW-0653">Protein transport</keyword>
<evidence type="ECO:0000313" key="12">
    <source>
        <dbReference type="EMBL" id="WDD97258.1"/>
    </source>
</evidence>
<dbReference type="Pfam" id="PF03544">
    <property type="entry name" value="TonB_C"/>
    <property type="match status" value="1"/>
</dbReference>
<proteinExistence type="inferred from homology"/>
<keyword evidence="10" id="KW-0732">Signal</keyword>
<dbReference type="GO" id="GO:0005886">
    <property type="term" value="C:plasma membrane"/>
    <property type="evidence" value="ECO:0007669"/>
    <property type="project" value="UniProtKB-SubCell"/>
</dbReference>
<evidence type="ECO:0000256" key="6">
    <source>
        <dbReference type="ARBA" id="ARBA00022692"/>
    </source>
</evidence>
<evidence type="ECO:0000256" key="9">
    <source>
        <dbReference type="ARBA" id="ARBA00023136"/>
    </source>
</evidence>
<keyword evidence="3" id="KW-0813">Transport</keyword>
<comment type="subcellular location">
    <subcellularLocation>
        <location evidence="1">Cell inner membrane</location>
        <topology evidence="1">Single-pass membrane protein</topology>
        <orientation evidence="1">Periplasmic side</orientation>
    </subcellularLocation>
</comment>
<sequence>MSLIKALLPLSLSAMTLSFPSFASLADTKQVSGSNPSAKVKQIATITDAVAQKRHEPRYPAKEAKSGREGWTILSYVIETDGSVSNILVEESSGRRSFDKAAIRAAKKWRYQPAIENGKPVQQCQNRVKIDFSLQGANGSVSRKFFQQYKDIQALIEQDELARAKAKIDQLKTFKQWRLSEEMYYSLVRASYARKTGDKPQELASLKRALEANSKHLTPEFRLSTLQQIYNLNLELNRLHDALATYEKIASTTRDKSLLKLFRENRDIVKDFIDGEQDIVLNGTIGERNTWNHTLVRKAFSLANIQGSLNKLDVRCANKRHVFTVENNTSWAIPESWQRCSIYVYGERNTQFQLIEHPTPQTLAAVAKK</sequence>
<dbReference type="InterPro" id="IPR051045">
    <property type="entry name" value="TonB-dependent_transducer"/>
</dbReference>
<evidence type="ECO:0000256" key="1">
    <source>
        <dbReference type="ARBA" id="ARBA00004383"/>
    </source>
</evidence>
<dbReference type="AlphaFoldDB" id="A0AAE9YMI8"/>
<evidence type="ECO:0000256" key="10">
    <source>
        <dbReference type="SAM" id="SignalP"/>
    </source>
</evidence>
<organism evidence="12 13">
    <name type="scientific">Thalassomonas actiniarum</name>
    <dbReference type="NCBI Taxonomy" id="485447"/>
    <lineage>
        <taxon>Bacteria</taxon>
        <taxon>Pseudomonadati</taxon>
        <taxon>Pseudomonadota</taxon>
        <taxon>Gammaproteobacteria</taxon>
        <taxon>Alteromonadales</taxon>
        <taxon>Colwelliaceae</taxon>
        <taxon>Thalassomonas</taxon>
    </lineage>
</organism>
<feature type="domain" description="TonB C-terminal" evidence="11">
    <location>
        <begin position="44"/>
        <end position="141"/>
    </location>
</feature>
<keyword evidence="8" id="KW-1133">Transmembrane helix</keyword>
<evidence type="ECO:0000259" key="11">
    <source>
        <dbReference type="PROSITE" id="PS52015"/>
    </source>
</evidence>